<evidence type="ECO:0000256" key="1">
    <source>
        <dbReference type="SAM" id="Phobius"/>
    </source>
</evidence>
<reference evidence="3 4" key="1">
    <citation type="journal article" date="2021" name="Hortic Res">
        <title>The domestication of Cucurbita argyrosperma as revealed by the genome of its wild relative.</title>
        <authorList>
            <person name="Barrera-Redondo J."/>
            <person name="Sanchez-de la Vega G."/>
            <person name="Aguirre-Liguori J.A."/>
            <person name="Castellanos-Morales G."/>
            <person name="Gutierrez-Guerrero Y.T."/>
            <person name="Aguirre-Dugua X."/>
            <person name="Aguirre-Planter E."/>
            <person name="Tenaillon M.I."/>
            <person name="Lira-Saade R."/>
            <person name="Eguiarte L.E."/>
        </authorList>
    </citation>
    <scope>NUCLEOTIDE SEQUENCE [LARGE SCALE GENOMIC DNA]</scope>
    <source>
        <strain evidence="3">JBR-2021</strain>
    </source>
</reference>
<feature type="transmembrane region" description="Helical" evidence="1">
    <location>
        <begin position="77"/>
        <end position="96"/>
    </location>
</feature>
<dbReference type="PANTHER" id="PTHR24177:SF215">
    <property type="entry name" value="PGG DOMAIN-CONTAINING PROTEIN"/>
    <property type="match status" value="1"/>
</dbReference>
<organism evidence="3 4">
    <name type="scientific">Cucurbita argyrosperma subsp. sororia</name>
    <dbReference type="NCBI Taxonomy" id="37648"/>
    <lineage>
        <taxon>Eukaryota</taxon>
        <taxon>Viridiplantae</taxon>
        <taxon>Streptophyta</taxon>
        <taxon>Embryophyta</taxon>
        <taxon>Tracheophyta</taxon>
        <taxon>Spermatophyta</taxon>
        <taxon>Magnoliopsida</taxon>
        <taxon>eudicotyledons</taxon>
        <taxon>Gunneridae</taxon>
        <taxon>Pentapetalae</taxon>
        <taxon>rosids</taxon>
        <taxon>fabids</taxon>
        <taxon>Cucurbitales</taxon>
        <taxon>Cucurbitaceae</taxon>
        <taxon>Cucurbiteae</taxon>
        <taxon>Cucurbita</taxon>
    </lineage>
</organism>
<feature type="non-terminal residue" evidence="3">
    <location>
        <position position="1"/>
    </location>
</feature>
<gene>
    <name evidence="3" type="ORF">SDJN03_27366</name>
</gene>
<feature type="domain" description="PGG" evidence="2">
    <location>
        <begin position="2"/>
        <end position="95"/>
    </location>
</feature>
<proteinExistence type="predicted"/>
<keyword evidence="4" id="KW-1185">Reference proteome</keyword>
<comment type="caution">
    <text evidence="3">The sequence shown here is derived from an EMBL/GenBank/DDBJ whole genome shotgun (WGS) entry which is preliminary data.</text>
</comment>
<dbReference type="AlphaFoldDB" id="A0AAV6M1F6"/>
<keyword evidence="1" id="KW-1133">Transmembrane helix</keyword>
<feature type="transmembrane region" description="Helical" evidence="1">
    <location>
        <begin position="34"/>
        <end position="56"/>
    </location>
</feature>
<evidence type="ECO:0000313" key="3">
    <source>
        <dbReference type="EMBL" id="KAG6573479.1"/>
    </source>
</evidence>
<dbReference type="EMBL" id="JAGKQH010000018">
    <property type="protein sequence ID" value="KAG6573479.1"/>
    <property type="molecule type" value="Genomic_DNA"/>
</dbReference>
<dbReference type="Proteomes" id="UP000685013">
    <property type="component" value="Chromosome 18"/>
</dbReference>
<evidence type="ECO:0000259" key="2">
    <source>
        <dbReference type="Pfam" id="PF13962"/>
    </source>
</evidence>
<keyword evidence="1" id="KW-0472">Membrane</keyword>
<dbReference type="GO" id="GO:0016020">
    <property type="term" value="C:membrane"/>
    <property type="evidence" value="ECO:0007669"/>
    <property type="project" value="TreeGrafter"/>
</dbReference>
<evidence type="ECO:0000313" key="4">
    <source>
        <dbReference type="Proteomes" id="UP000685013"/>
    </source>
</evidence>
<dbReference type="Pfam" id="PF13962">
    <property type="entry name" value="PGG"/>
    <property type="match status" value="1"/>
</dbReference>
<keyword evidence="1" id="KW-0812">Transmembrane</keyword>
<accession>A0AAV6M1F6</accession>
<protein>
    <recommendedName>
        <fullName evidence="2">PGG domain-containing protein</fullName>
    </recommendedName>
</protein>
<sequence length="183" mass="19789">MATVTFAAAFTVPGGLNSKTVSLVLLSDPIYLVYAALGITSLISSLSSLVLFLLILTSPFEIDSFQQELPIQWSFGFNLLFLSVASTMIAFAVAVTEIDQHGMGGMPFVFGHTCSNNHFCSNEVVAVAGAGEKCSEESTISLEVATDGFPHHIFSDSFQIFKQQIYLIRNQLLSFLTLITCTS</sequence>
<name>A0AAV6M1F6_9ROSI</name>
<dbReference type="PANTHER" id="PTHR24177">
    <property type="entry name" value="CASKIN"/>
    <property type="match status" value="1"/>
</dbReference>
<dbReference type="InterPro" id="IPR026961">
    <property type="entry name" value="PGG_dom"/>
</dbReference>